<dbReference type="AlphaFoldDB" id="A0AAN8IXG1"/>
<evidence type="ECO:0000256" key="1">
    <source>
        <dbReference type="SAM" id="MobiDB-lite"/>
    </source>
</evidence>
<organism evidence="2 3">
    <name type="scientific">Trichostrongylus colubriformis</name>
    <name type="common">Black scour worm</name>
    <dbReference type="NCBI Taxonomy" id="6319"/>
    <lineage>
        <taxon>Eukaryota</taxon>
        <taxon>Metazoa</taxon>
        <taxon>Ecdysozoa</taxon>
        <taxon>Nematoda</taxon>
        <taxon>Chromadorea</taxon>
        <taxon>Rhabditida</taxon>
        <taxon>Rhabditina</taxon>
        <taxon>Rhabditomorpha</taxon>
        <taxon>Strongyloidea</taxon>
        <taxon>Trichostrongylidae</taxon>
        <taxon>Trichostrongylus</taxon>
    </lineage>
</organism>
<dbReference type="EMBL" id="WIXE01002212">
    <property type="protein sequence ID" value="KAK5985022.1"/>
    <property type="molecule type" value="Genomic_DNA"/>
</dbReference>
<comment type="caution">
    <text evidence="2">The sequence shown here is derived from an EMBL/GenBank/DDBJ whole genome shotgun (WGS) entry which is preliminary data.</text>
</comment>
<gene>
    <name evidence="2" type="ORF">GCK32_005951</name>
</gene>
<evidence type="ECO:0000313" key="2">
    <source>
        <dbReference type="EMBL" id="KAK5985022.1"/>
    </source>
</evidence>
<feature type="region of interest" description="Disordered" evidence="1">
    <location>
        <begin position="48"/>
        <end position="83"/>
    </location>
</feature>
<protein>
    <submittedName>
        <fullName evidence="2">Uncharacterized protein</fullName>
    </submittedName>
</protein>
<reference evidence="2 3" key="1">
    <citation type="submission" date="2019-10" db="EMBL/GenBank/DDBJ databases">
        <title>Assembly and Annotation for the nematode Trichostrongylus colubriformis.</title>
        <authorList>
            <person name="Martin J."/>
        </authorList>
    </citation>
    <scope>NUCLEOTIDE SEQUENCE [LARGE SCALE GENOMIC DNA]</scope>
    <source>
        <strain evidence="2">G859</strain>
        <tissue evidence="2">Whole worm</tissue>
    </source>
</reference>
<name>A0AAN8IXG1_TRICO</name>
<keyword evidence="3" id="KW-1185">Reference proteome</keyword>
<evidence type="ECO:0000313" key="3">
    <source>
        <dbReference type="Proteomes" id="UP001331761"/>
    </source>
</evidence>
<feature type="non-terminal residue" evidence="2">
    <location>
        <position position="83"/>
    </location>
</feature>
<sequence>MNRAVTEERVNGQEFGEKMAVKMKESVSSLDSRLQRLLVVVFMGKGTTVGLSSDEKPSPFEESAVNTGSHEQTSSDLKTSSGC</sequence>
<accession>A0AAN8IXG1</accession>
<dbReference type="Proteomes" id="UP001331761">
    <property type="component" value="Unassembled WGS sequence"/>
</dbReference>
<proteinExistence type="predicted"/>
<feature type="compositionally biased region" description="Polar residues" evidence="1">
    <location>
        <begin position="64"/>
        <end position="83"/>
    </location>
</feature>